<gene>
    <name evidence="1" type="ORF">R6U77_11140</name>
</gene>
<reference evidence="1 2" key="1">
    <citation type="submission" date="2023-09" db="EMBL/GenBank/DDBJ databases">
        <authorList>
            <person name="Page C.A."/>
            <person name="Perez-Diaz I.M."/>
        </authorList>
    </citation>
    <scope>NUCLEOTIDE SEQUENCE [LARGE SCALE GENOMIC DNA]</scope>
    <source>
        <strain evidence="1 2">Ll15</strain>
    </source>
</reference>
<organism evidence="1 2">
    <name type="scientific">Lysinibacillus louembei</name>
    <dbReference type="NCBI Taxonomy" id="1470088"/>
    <lineage>
        <taxon>Bacteria</taxon>
        <taxon>Bacillati</taxon>
        <taxon>Bacillota</taxon>
        <taxon>Bacilli</taxon>
        <taxon>Bacillales</taxon>
        <taxon>Bacillaceae</taxon>
        <taxon>Lysinibacillus</taxon>
    </lineage>
</organism>
<dbReference type="Proteomes" id="UP001322664">
    <property type="component" value="Chromosome"/>
</dbReference>
<accession>A0ABZ0RTF7</accession>
<dbReference type="RefSeq" id="WP_319835713.1">
    <property type="nucleotide sequence ID" value="NZ_CP137624.1"/>
</dbReference>
<proteinExistence type="predicted"/>
<evidence type="ECO:0000313" key="1">
    <source>
        <dbReference type="EMBL" id="WPK10481.1"/>
    </source>
</evidence>
<dbReference type="EMBL" id="CP137624">
    <property type="protein sequence ID" value="WPK10481.1"/>
    <property type="molecule type" value="Genomic_DNA"/>
</dbReference>
<keyword evidence="2" id="KW-1185">Reference proteome</keyword>
<protein>
    <submittedName>
        <fullName evidence="1">Uncharacterized protein</fullName>
    </submittedName>
</protein>
<name>A0ABZ0RTF7_9BACI</name>
<evidence type="ECO:0000313" key="2">
    <source>
        <dbReference type="Proteomes" id="UP001322664"/>
    </source>
</evidence>
<sequence>MLIIIFSVVMIATGLFMYRQKLKQIREEKKKIMLQRLDTLLKSNPKNQLSKKKKRNY</sequence>